<feature type="compositionally biased region" description="Low complexity" evidence="1">
    <location>
        <begin position="321"/>
        <end position="334"/>
    </location>
</feature>
<proteinExistence type="predicted"/>
<dbReference type="InterPro" id="IPR017930">
    <property type="entry name" value="Myb_dom"/>
</dbReference>
<dbReference type="InterPro" id="IPR001005">
    <property type="entry name" value="SANT/Myb"/>
</dbReference>
<evidence type="ECO:0000259" key="3">
    <source>
        <dbReference type="PROSITE" id="PS51294"/>
    </source>
</evidence>
<dbReference type="Proteomes" id="UP001322138">
    <property type="component" value="Unassembled WGS sequence"/>
</dbReference>
<dbReference type="PANTHER" id="PTHR45614:SF265">
    <property type="entry name" value="MYB-LIKE DOMAIN-CONTAINING PROTEIN-RELATED"/>
    <property type="match status" value="1"/>
</dbReference>
<evidence type="ECO:0000313" key="5">
    <source>
        <dbReference type="Proteomes" id="UP001322138"/>
    </source>
</evidence>
<dbReference type="SMART" id="SM00717">
    <property type="entry name" value="SANT"/>
    <property type="match status" value="3"/>
</dbReference>
<dbReference type="EMBL" id="JAFFGZ010000007">
    <property type="protein sequence ID" value="KAK4642663.1"/>
    <property type="molecule type" value="Genomic_DNA"/>
</dbReference>
<dbReference type="InterPro" id="IPR050560">
    <property type="entry name" value="MYB_TF"/>
</dbReference>
<dbReference type="Gene3D" id="1.10.10.60">
    <property type="entry name" value="Homeodomain-like"/>
    <property type="match status" value="3"/>
</dbReference>
<accession>A0ABR0FFA2</accession>
<dbReference type="Pfam" id="PF13921">
    <property type="entry name" value="Myb_DNA-bind_6"/>
    <property type="match status" value="1"/>
</dbReference>
<organism evidence="4 5">
    <name type="scientific">Podospora bellae-mahoneyi</name>
    <dbReference type="NCBI Taxonomy" id="2093777"/>
    <lineage>
        <taxon>Eukaryota</taxon>
        <taxon>Fungi</taxon>
        <taxon>Dikarya</taxon>
        <taxon>Ascomycota</taxon>
        <taxon>Pezizomycotina</taxon>
        <taxon>Sordariomycetes</taxon>
        <taxon>Sordariomycetidae</taxon>
        <taxon>Sordariales</taxon>
        <taxon>Podosporaceae</taxon>
        <taxon>Podospora</taxon>
    </lineage>
</organism>
<feature type="domain" description="HTH myb-type" evidence="3">
    <location>
        <begin position="13"/>
        <end position="60"/>
    </location>
</feature>
<dbReference type="PROSITE" id="PS51294">
    <property type="entry name" value="HTH_MYB"/>
    <property type="match status" value="3"/>
</dbReference>
<dbReference type="PANTHER" id="PTHR45614">
    <property type="entry name" value="MYB PROTEIN-RELATED"/>
    <property type="match status" value="1"/>
</dbReference>
<dbReference type="GeneID" id="87899749"/>
<name>A0ABR0FFA2_9PEZI</name>
<feature type="region of interest" description="Disordered" evidence="1">
    <location>
        <begin position="317"/>
        <end position="342"/>
    </location>
</feature>
<evidence type="ECO:0000313" key="4">
    <source>
        <dbReference type="EMBL" id="KAK4642663.1"/>
    </source>
</evidence>
<feature type="domain" description="Myb-like" evidence="2">
    <location>
        <begin position="61"/>
        <end position="111"/>
    </location>
</feature>
<feature type="domain" description="Myb-like" evidence="2">
    <location>
        <begin position="5"/>
        <end position="60"/>
    </location>
</feature>
<comment type="caution">
    <text evidence="4">The sequence shown here is derived from an EMBL/GenBank/DDBJ whole genome shotgun (WGS) entry which is preliminary data.</text>
</comment>
<gene>
    <name evidence="4" type="ORF">QC761_511015</name>
</gene>
<evidence type="ECO:0000259" key="2">
    <source>
        <dbReference type="PROSITE" id="PS50090"/>
    </source>
</evidence>
<protein>
    <submittedName>
        <fullName evidence="4">Uncharacterized protein</fullName>
    </submittedName>
</protein>
<feature type="domain" description="Myb-like" evidence="2">
    <location>
        <begin position="112"/>
        <end position="158"/>
    </location>
</feature>
<feature type="domain" description="HTH myb-type" evidence="3">
    <location>
        <begin position="61"/>
        <end position="115"/>
    </location>
</feature>
<feature type="region of interest" description="Disordered" evidence="1">
    <location>
        <begin position="159"/>
        <end position="204"/>
    </location>
</feature>
<feature type="compositionally biased region" description="Polar residues" evidence="1">
    <location>
        <begin position="170"/>
        <end position="183"/>
    </location>
</feature>
<reference evidence="4 5" key="1">
    <citation type="journal article" date="2023" name="bioRxiv">
        <title>High-quality genome assemblies of four members of thePodospora anserinaspecies complex.</title>
        <authorList>
            <person name="Ament-Velasquez S.L."/>
            <person name="Vogan A.A."/>
            <person name="Wallerman O."/>
            <person name="Hartmann F."/>
            <person name="Gautier V."/>
            <person name="Silar P."/>
            <person name="Giraud T."/>
            <person name="Johannesson H."/>
        </authorList>
    </citation>
    <scope>NUCLEOTIDE SEQUENCE [LARGE SCALE GENOMIC DNA]</scope>
    <source>
        <strain evidence="4 5">CBS 112042</strain>
    </source>
</reference>
<sequence>MSGQVSRRERRWWTKDEDDILRDWAKVQIDTHGAVKNWNEVAALLPDRTNKDCRKRWHKVRVDIKRGAWTPDEDRKLRQAVAQAGLKWSAVSKMMQTRNADQCAKRWQHVLGPDHRHDPWTPEEDRILQKAVTKYGNNWKQIGLLELPDRSTHDIRNRSVALNRRKRQSRAPSNDDPSTSTQYLSDDNADDNSSSGEESDLSSDDAELANLNEDQHMMMEVDAAPAPPTPTLSETLADASIFSNWEMASPATMLTQVRPLDADSHPWLWFSTESSSSGQTPDQHLSPENLSLAFESGQDMGHLMGGGEIQLAPQISQNENPQSAAPATQQPPQQDYRGQAEAPGSVTVLLRQADSQLAQQVIGNLLNINADVVIRLLKD</sequence>
<evidence type="ECO:0000256" key="1">
    <source>
        <dbReference type="SAM" id="MobiDB-lite"/>
    </source>
</evidence>
<dbReference type="SUPFAM" id="SSF46689">
    <property type="entry name" value="Homeodomain-like"/>
    <property type="match status" value="2"/>
</dbReference>
<dbReference type="PROSITE" id="PS50090">
    <property type="entry name" value="MYB_LIKE"/>
    <property type="match status" value="3"/>
</dbReference>
<feature type="domain" description="HTH myb-type" evidence="3">
    <location>
        <begin position="116"/>
        <end position="169"/>
    </location>
</feature>
<keyword evidence="5" id="KW-1185">Reference proteome</keyword>
<dbReference type="Pfam" id="PF00249">
    <property type="entry name" value="Myb_DNA-binding"/>
    <property type="match status" value="1"/>
</dbReference>
<dbReference type="CDD" id="cd00167">
    <property type="entry name" value="SANT"/>
    <property type="match status" value="3"/>
</dbReference>
<dbReference type="InterPro" id="IPR009057">
    <property type="entry name" value="Homeodomain-like_sf"/>
</dbReference>
<dbReference type="RefSeq" id="XP_062731639.1">
    <property type="nucleotide sequence ID" value="XM_062880267.1"/>
</dbReference>